<reference evidence="1 2" key="1">
    <citation type="journal article" date="2021" name="BMC Biol.">
        <title>Horizontally acquired antibacterial genes associated with adaptive radiation of ladybird beetles.</title>
        <authorList>
            <person name="Li H.S."/>
            <person name="Tang X.F."/>
            <person name="Huang Y.H."/>
            <person name="Xu Z.Y."/>
            <person name="Chen M.L."/>
            <person name="Du X.Y."/>
            <person name="Qiu B.Y."/>
            <person name="Chen P.T."/>
            <person name="Zhang W."/>
            <person name="Slipinski A."/>
            <person name="Escalona H.E."/>
            <person name="Waterhouse R.M."/>
            <person name="Zwick A."/>
            <person name="Pang H."/>
        </authorList>
    </citation>
    <scope>NUCLEOTIDE SEQUENCE [LARGE SCALE GENOMIC DNA]</scope>
    <source>
        <strain evidence="1">SYSU2018</strain>
    </source>
</reference>
<feature type="non-terminal residue" evidence="1">
    <location>
        <position position="1"/>
    </location>
</feature>
<name>A0ABD2MTZ4_9CUCU</name>
<sequence length="82" mass="9926">VYEEMKPGRKMSKFIEILGKHIKNNTTVVMKNNKQTPRHRWITKGLLNSVNEKIWRHKELQQNPVEEKLKQEYLAYRTNFKS</sequence>
<dbReference type="AlphaFoldDB" id="A0ABD2MTZ4"/>
<evidence type="ECO:0000313" key="1">
    <source>
        <dbReference type="EMBL" id="KAL3269889.1"/>
    </source>
</evidence>
<gene>
    <name evidence="1" type="ORF">HHI36_008946</name>
</gene>
<keyword evidence="2" id="KW-1185">Reference proteome</keyword>
<organism evidence="1 2">
    <name type="scientific">Cryptolaemus montrouzieri</name>
    <dbReference type="NCBI Taxonomy" id="559131"/>
    <lineage>
        <taxon>Eukaryota</taxon>
        <taxon>Metazoa</taxon>
        <taxon>Ecdysozoa</taxon>
        <taxon>Arthropoda</taxon>
        <taxon>Hexapoda</taxon>
        <taxon>Insecta</taxon>
        <taxon>Pterygota</taxon>
        <taxon>Neoptera</taxon>
        <taxon>Endopterygota</taxon>
        <taxon>Coleoptera</taxon>
        <taxon>Polyphaga</taxon>
        <taxon>Cucujiformia</taxon>
        <taxon>Coccinelloidea</taxon>
        <taxon>Coccinellidae</taxon>
        <taxon>Scymninae</taxon>
        <taxon>Scymnini</taxon>
        <taxon>Cryptolaemus</taxon>
    </lineage>
</organism>
<dbReference type="EMBL" id="JABFTP020000021">
    <property type="protein sequence ID" value="KAL3269889.1"/>
    <property type="molecule type" value="Genomic_DNA"/>
</dbReference>
<protein>
    <submittedName>
        <fullName evidence="1">Uncharacterized protein</fullName>
    </submittedName>
</protein>
<comment type="caution">
    <text evidence="1">The sequence shown here is derived from an EMBL/GenBank/DDBJ whole genome shotgun (WGS) entry which is preliminary data.</text>
</comment>
<dbReference type="Proteomes" id="UP001516400">
    <property type="component" value="Unassembled WGS sequence"/>
</dbReference>
<evidence type="ECO:0000313" key="2">
    <source>
        <dbReference type="Proteomes" id="UP001516400"/>
    </source>
</evidence>
<accession>A0ABD2MTZ4</accession>
<proteinExistence type="predicted"/>